<comment type="catalytic activity">
    <reaction evidence="1">
        <text>Hydrolysis of terminal, non-reducing alpha-D-galactose residues in alpha-D-galactosides, including galactose oligosaccharides, galactomannans and galactolipids.</text>
        <dbReference type="EC" id="3.2.1.22"/>
    </reaction>
</comment>
<gene>
    <name evidence="4" type="ORF">SMN809_LOCUS30514</name>
</gene>
<dbReference type="EC" id="3.2.1.22" evidence="2"/>
<evidence type="ECO:0000256" key="1">
    <source>
        <dbReference type="ARBA" id="ARBA00001255"/>
    </source>
</evidence>
<evidence type="ECO:0000256" key="2">
    <source>
        <dbReference type="ARBA" id="ARBA00012755"/>
    </source>
</evidence>
<feature type="non-terminal residue" evidence="4">
    <location>
        <position position="326"/>
    </location>
</feature>
<dbReference type="InterPro" id="IPR031704">
    <property type="entry name" value="Glyco_hydro_36_N"/>
</dbReference>
<accession>A0A8S2W202</accession>
<dbReference type="Gene3D" id="2.70.98.60">
    <property type="entry name" value="alpha-galactosidase from lactobacil brevis"/>
    <property type="match status" value="1"/>
</dbReference>
<evidence type="ECO:0000313" key="4">
    <source>
        <dbReference type="EMBL" id="CAF4402613.1"/>
    </source>
</evidence>
<feature type="domain" description="Glycosyl hydrolase family 36 N-terminal" evidence="3">
    <location>
        <begin position="25"/>
        <end position="265"/>
    </location>
</feature>
<dbReference type="Proteomes" id="UP000676336">
    <property type="component" value="Unassembled WGS sequence"/>
</dbReference>
<sequence>NHIDPIHIPIETEYTALVVRINENGDPLVIYVGKRLRNKNEYASMPSFDAKQLNGDYTGLFSSAYTPSGTRNLLEPAIQVIHADGNPSLELKYVSHQQDTLDQSHDIGLTAIHFKDPVYPFEVTLYYKTYYKENVIEQWTSIKHTESDVVRLQKYSSANLYFSSTNKYYLTHFHGNWAREMSPEEIQLTAGIKVLDTKLGTRADLFQPPSFFLSLHQPLNHVDEDYGEVFAGTLAWSGNYQIQFEIDPLRNLRLIAGINPYASEYFLLPDKEFITPSFMFTYSCQGLCLASRNFHRWARKYRIPQGEGNRLTLLNNWEATFFDFDE</sequence>
<dbReference type="AlphaFoldDB" id="A0A8S2W202"/>
<dbReference type="GO" id="GO:0016052">
    <property type="term" value="P:carbohydrate catabolic process"/>
    <property type="evidence" value="ECO:0007669"/>
    <property type="project" value="InterPro"/>
</dbReference>
<reference evidence="4" key="1">
    <citation type="submission" date="2021-02" db="EMBL/GenBank/DDBJ databases">
        <authorList>
            <person name="Nowell W R."/>
        </authorList>
    </citation>
    <scope>NUCLEOTIDE SEQUENCE</scope>
</reference>
<dbReference type="EMBL" id="CAJOBI010057927">
    <property type="protein sequence ID" value="CAF4402613.1"/>
    <property type="molecule type" value="Genomic_DNA"/>
</dbReference>
<evidence type="ECO:0000259" key="3">
    <source>
        <dbReference type="Pfam" id="PF16875"/>
    </source>
</evidence>
<dbReference type="PRINTS" id="PR00743">
    <property type="entry name" value="GLHYDRLASE36"/>
</dbReference>
<dbReference type="InterPro" id="IPR038417">
    <property type="entry name" value="Alpga-gal_N_sf"/>
</dbReference>
<feature type="non-terminal residue" evidence="4">
    <location>
        <position position="1"/>
    </location>
</feature>
<dbReference type="Pfam" id="PF16875">
    <property type="entry name" value="Glyco_hydro_36N"/>
    <property type="match status" value="1"/>
</dbReference>
<dbReference type="InterPro" id="IPR002252">
    <property type="entry name" value="Glyco_hydro_36"/>
</dbReference>
<name>A0A8S2W202_9BILA</name>
<dbReference type="GO" id="GO:0004557">
    <property type="term" value="F:alpha-galactosidase activity"/>
    <property type="evidence" value="ECO:0007669"/>
    <property type="project" value="UniProtKB-EC"/>
</dbReference>
<proteinExistence type="predicted"/>
<comment type="caution">
    <text evidence="4">The sequence shown here is derived from an EMBL/GenBank/DDBJ whole genome shotgun (WGS) entry which is preliminary data.</text>
</comment>
<protein>
    <recommendedName>
        <fullName evidence="2">alpha-galactosidase</fullName>
        <ecNumber evidence="2">3.2.1.22</ecNumber>
    </recommendedName>
</protein>
<dbReference type="Pfam" id="PF02065">
    <property type="entry name" value="Melibiase"/>
    <property type="match status" value="1"/>
</dbReference>
<evidence type="ECO:0000313" key="5">
    <source>
        <dbReference type="Proteomes" id="UP000676336"/>
    </source>
</evidence>
<organism evidence="4 5">
    <name type="scientific">Rotaria magnacalcarata</name>
    <dbReference type="NCBI Taxonomy" id="392030"/>
    <lineage>
        <taxon>Eukaryota</taxon>
        <taxon>Metazoa</taxon>
        <taxon>Spiralia</taxon>
        <taxon>Gnathifera</taxon>
        <taxon>Rotifera</taxon>
        <taxon>Eurotatoria</taxon>
        <taxon>Bdelloidea</taxon>
        <taxon>Philodinida</taxon>
        <taxon>Philodinidae</taxon>
        <taxon>Rotaria</taxon>
    </lineage>
</organism>